<dbReference type="GO" id="GO:0006811">
    <property type="term" value="P:monoatomic ion transport"/>
    <property type="evidence" value="ECO:0007669"/>
    <property type="project" value="UniProtKB-KW"/>
</dbReference>
<protein>
    <recommendedName>
        <fullName evidence="9">Multidrug-efflux transporter</fullName>
    </recommendedName>
</protein>
<dbReference type="PIRSF" id="PIRSF006603">
    <property type="entry name" value="DinF"/>
    <property type="match status" value="1"/>
</dbReference>
<name>A0A0F5EVJ2_AVIPA</name>
<evidence type="ECO:0000256" key="3">
    <source>
        <dbReference type="ARBA" id="ARBA00022449"/>
    </source>
</evidence>
<accession>A0A0F5EVJ2</accession>
<dbReference type="CDD" id="cd13131">
    <property type="entry name" value="MATE_NorM_like"/>
    <property type="match status" value="1"/>
</dbReference>
<evidence type="ECO:0000256" key="2">
    <source>
        <dbReference type="ARBA" id="ARBA00022448"/>
    </source>
</evidence>
<evidence type="ECO:0000256" key="8">
    <source>
        <dbReference type="ARBA" id="ARBA00023136"/>
    </source>
</evidence>
<dbReference type="OrthoDB" id="9780160at2"/>
<evidence type="ECO:0000313" key="10">
    <source>
        <dbReference type="EMBL" id="SUU96987.1"/>
    </source>
</evidence>
<evidence type="ECO:0000256" key="6">
    <source>
        <dbReference type="ARBA" id="ARBA00022989"/>
    </source>
</evidence>
<keyword evidence="4" id="KW-1003">Cell membrane</keyword>
<evidence type="ECO:0000256" key="4">
    <source>
        <dbReference type="ARBA" id="ARBA00022475"/>
    </source>
</evidence>
<dbReference type="EMBL" id="UFSW01000001">
    <property type="protein sequence ID" value="SUU96987.1"/>
    <property type="molecule type" value="Genomic_DNA"/>
</dbReference>
<dbReference type="Proteomes" id="UP000254620">
    <property type="component" value="Unassembled WGS sequence"/>
</dbReference>
<keyword evidence="5" id="KW-0812">Transmembrane</keyword>
<dbReference type="GO" id="GO:0005886">
    <property type="term" value="C:plasma membrane"/>
    <property type="evidence" value="ECO:0007669"/>
    <property type="project" value="UniProtKB-SubCell"/>
</dbReference>
<dbReference type="InterPro" id="IPR048279">
    <property type="entry name" value="MdtK-like"/>
</dbReference>
<dbReference type="PANTHER" id="PTHR43298">
    <property type="entry name" value="MULTIDRUG RESISTANCE PROTEIN NORM-RELATED"/>
    <property type="match status" value="1"/>
</dbReference>
<dbReference type="eggNOG" id="COG0534">
    <property type="taxonomic scope" value="Bacteria"/>
</dbReference>
<keyword evidence="8" id="KW-0472">Membrane</keyword>
<gene>
    <name evidence="10" type="primary">mdtK</name>
    <name evidence="10" type="ORF">NCTC10926_00344</name>
</gene>
<dbReference type="InterPro" id="IPR002528">
    <property type="entry name" value="MATE_fam"/>
</dbReference>
<evidence type="ECO:0000256" key="5">
    <source>
        <dbReference type="ARBA" id="ARBA00022692"/>
    </source>
</evidence>
<organism evidence="10 11">
    <name type="scientific">Avibacterium paragallinarum</name>
    <name type="common">Haemophilus gallinarum</name>
    <dbReference type="NCBI Taxonomy" id="728"/>
    <lineage>
        <taxon>Bacteria</taxon>
        <taxon>Pseudomonadati</taxon>
        <taxon>Pseudomonadota</taxon>
        <taxon>Gammaproteobacteria</taxon>
        <taxon>Pasteurellales</taxon>
        <taxon>Pasteurellaceae</taxon>
        <taxon>Avibacterium</taxon>
    </lineage>
</organism>
<dbReference type="NCBIfam" id="TIGR00797">
    <property type="entry name" value="matE"/>
    <property type="match status" value="1"/>
</dbReference>
<dbReference type="RefSeq" id="WP_046098923.1">
    <property type="nucleotide sequence ID" value="NZ_LAEN01000103.1"/>
</dbReference>
<dbReference type="GO" id="GO:0015297">
    <property type="term" value="F:antiporter activity"/>
    <property type="evidence" value="ECO:0007669"/>
    <property type="project" value="UniProtKB-KW"/>
</dbReference>
<reference evidence="10 11" key="1">
    <citation type="submission" date="2018-06" db="EMBL/GenBank/DDBJ databases">
        <authorList>
            <consortium name="Pathogen Informatics"/>
            <person name="Doyle S."/>
        </authorList>
    </citation>
    <scope>NUCLEOTIDE SEQUENCE [LARGE SCALE GENOMIC DNA]</scope>
    <source>
        <strain evidence="10 11">NCTC10926</strain>
    </source>
</reference>
<keyword evidence="6" id="KW-1133">Transmembrane helix</keyword>
<dbReference type="AlphaFoldDB" id="A0A0F5EVJ2"/>
<keyword evidence="7" id="KW-0406">Ion transport</keyword>
<proteinExistence type="predicted"/>
<evidence type="ECO:0000256" key="1">
    <source>
        <dbReference type="ARBA" id="ARBA00004429"/>
    </source>
</evidence>
<dbReference type="GO" id="GO:0042910">
    <property type="term" value="F:xenobiotic transmembrane transporter activity"/>
    <property type="evidence" value="ECO:0007669"/>
    <property type="project" value="InterPro"/>
</dbReference>
<sequence>MLFRFIQRHQLEIQKLLAIAFPILLAQFAQNSMGIVDTIMAGRVSAADMAAVSVAGSIWFPLVLMGHGLLLALPPIISYLNGSGQRHRIAHYVHQGLWVVVLSCLPIGLIIYFSDYVISHMGMDPKLAQITIDYLHIMLWGLPGYLLMINFRCLNDGIAKTKPAMVITFAGLLLNIPLNYIFIYGKFGIPAFGAVGCGIASAIVNWAMCLMMITYSHQARNQRDLKVFQGLIEKPNITTLKKVLGLGFPIGIALFCEVALFALSSLLLSPLGTEVVASHQIALTTSSFIFMLPMSLGMATTILVGQRLGEGLLKQAKAIFYSALIVGLSLACITALIIVLFNQQIPRIYVSDQHVILIANHLLLISALYQFSDTIQVITAGALRGYKDTKSILYITMFCYWGIGMPLGYLLSRTNWLIPSIGAAGFWVGFVVSLTVAAALLIQRIRKIQSLPEQRILEKLTEIQ</sequence>
<dbReference type="Pfam" id="PF01554">
    <property type="entry name" value="MatE"/>
    <property type="match status" value="2"/>
</dbReference>
<keyword evidence="3" id="KW-0050">Antiport</keyword>
<dbReference type="STRING" id="728.VY92_08210"/>
<dbReference type="InterPro" id="IPR050222">
    <property type="entry name" value="MATE_MdtK"/>
</dbReference>
<keyword evidence="2" id="KW-0813">Transport</keyword>
<evidence type="ECO:0000313" key="11">
    <source>
        <dbReference type="Proteomes" id="UP000254620"/>
    </source>
</evidence>
<dbReference type="PANTHER" id="PTHR43298:SF2">
    <property type="entry name" value="FMN_FAD EXPORTER YEEO-RELATED"/>
    <property type="match status" value="1"/>
</dbReference>
<evidence type="ECO:0000256" key="7">
    <source>
        <dbReference type="ARBA" id="ARBA00023065"/>
    </source>
</evidence>
<comment type="subcellular location">
    <subcellularLocation>
        <location evidence="1">Cell inner membrane</location>
        <topology evidence="1">Multi-pass membrane protein</topology>
    </subcellularLocation>
</comment>
<evidence type="ECO:0000256" key="9">
    <source>
        <dbReference type="ARBA" id="ARBA00031636"/>
    </source>
</evidence>